<feature type="compositionally biased region" description="Polar residues" evidence="1">
    <location>
        <begin position="154"/>
        <end position="170"/>
    </location>
</feature>
<dbReference type="NCBIfam" id="NF038134">
    <property type="entry name" value="choice_anch_M"/>
    <property type="match status" value="2"/>
</dbReference>
<accession>A0A1H9S730</accession>
<feature type="transmembrane region" description="Helical" evidence="2">
    <location>
        <begin position="537"/>
        <end position="557"/>
    </location>
</feature>
<keyword evidence="4" id="KW-1185">Reference proteome</keyword>
<dbReference type="InterPro" id="IPR022395">
    <property type="entry name" value="CHP03773_ABC_transptr-like"/>
</dbReference>
<keyword evidence="2" id="KW-0472">Membrane</keyword>
<feature type="region of interest" description="Disordered" evidence="1">
    <location>
        <begin position="222"/>
        <end position="311"/>
    </location>
</feature>
<sequence length="565" mass="58639">MYTSSRESVRSRTLVSLVGTLLLAFLLMPLPRADAQSLTFDTGHVDAFNVTSESGELNLNLKEDVTGQHVIRDPETVVLKVKEQAWTEKTSPIIGAPTYFLPQTQDQNLLWPGWDTLGAQKYFKGAIDINFLEVQGPGEVHMWVSGTFGEASSPLTSESTHLTSGSTIRQNPPAHVHTNWGFTQAGTYTMTVQAEGTNIDGSHEESNTATYTWVVGHGASNGGTATDDAWPLDLNENDGDGGQLNGTPGGNQNPSNNGNPLSSGSSKPANSSFYNGTKPRAADNKQTTQAQGTKPGNGGQSGSDKGQKCKPALKPMIKDDRQQPATWVDPGSLTFGLGSAAKKDLPMKIGPVDAGPVHMIGSTQEPNVPWLGANTQHPSVIEHTTGEVVWDLTSFEGPGNMVVYTQGNLGQVVGEEWFSATPGNPSGSHTVPANTHVHQNWVFSEPGTYKVGITQSATLKDGGKISSPATLTFNVGGAGNADDGHFDFGAIIEPEGDCGGGAGGAGGSGASGGAGSGASGGTSSGSGQLANTGVDSMTSALGLLGLGVIVLGASYMYTSRVRQVQ</sequence>
<dbReference type="Proteomes" id="UP000198929">
    <property type="component" value="Unassembled WGS sequence"/>
</dbReference>
<evidence type="ECO:0000313" key="3">
    <source>
        <dbReference type="EMBL" id="SER80797.1"/>
    </source>
</evidence>
<dbReference type="EMBL" id="FOGQ01000003">
    <property type="protein sequence ID" value="SER80797.1"/>
    <property type="molecule type" value="Genomic_DNA"/>
</dbReference>
<evidence type="ECO:0000256" key="1">
    <source>
        <dbReference type="SAM" id="MobiDB-lite"/>
    </source>
</evidence>
<evidence type="ECO:0000313" key="4">
    <source>
        <dbReference type="Proteomes" id="UP000198929"/>
    </source>
</evidence>
<dbReference type="AlphaFoldDB" id="A0A1H9S730"/>
<keyword evidence="2" id="KW-1133">Transmembrane helix</keyword>
<dbReference type="STRING" id="1121357.SAMN05661109_01083"/>
<reference evidence="4" key="1">
    <citation type="submission" date="2016-10" db="EMBL/GenBank/DDBJ databases">
        <authorList>
            <person name="Varghese N."/>
            <person name="Submissions S."/>
        </authorList>
    </citation>
    <scope>NUCLEOTIDE SEQUENCE [LARGE SCALE GENOMIC DNA]</scope>
    <source>
        <strain evidence="4">DSM 20524</strain>
    </source>
</reference>
<feature type="region of interest" description="Disordered" evidence="1">
    <location>
        <begin position="154"/>
        <end position="173"/>
    </location>
</feature>
<dbReference type="NCBIfam" id="TIGR01167">
    <property type="entry name" value="LPXTG_anchor"/>
    <property type="match status" value="1"/>
</dbReference>
<proteinExistence type="predicted"/>
<gene>
    <name evidence="3" type="ORF">SAMN05661109_01083</name>
</gene>
<feature type="compositionally biased region" description="Low complexity" evidence="1">
    <location>
        <begin position="250"/>
        <end position="266"/>
    </location>
</feature>
<feature type="compositionally biased region" description="Gly residues" evidence="1">
    <location>
        <begin position="240"/>
        <end position="249"/>
    </location>
</feature>
<organism evidence="3 4">
    <name type="scientific">Corynebacterium cystitidis DSM 20524</name>
    <dbReference type="NCBI Taxonomy" id="1121357"/>
    <lineage>
        <taxon>Bacteria</taxon>
        <taxon>Bacillati</taxon>
        <taxon>Actinomycetota</taxon>
        <taxon>Actinomycetes</taxon>
        <taxon>Mycobacteriales</taxon>
        <taxon>Corynebacteriaceae</taxon>
        <taxon>Corynebacterium</taxon>
    </lineage>
</organism>
<dbReference type="NCBIfam" id="TIGR03769">
    <property type="entry name" value="P_ac_wall_RPT"/>
    <property type="match status" value="2"/>
</dbReference>
<dbReference type="RefSeq" id="WP_092257283.1">
    <property type="nucleotide sequence ID" value="NZ_CP047199.1"/>
</dbReference>
<dbReference type="InterPro" id="IPR022435">
    <property type="entry name" value="Surface-anchored_actinobac"/>
</dbReference>
<feature type="compositionally biased region" description="Polar residues" evidence="1">
    <location>
        <begin position="284"/>
        <end position="294"/>
    </location>
</feature>
<dbReference type="NCBIfam" id="TIGR03773">
    <property type="entry name" value="anch_rpt_wall"/>
    <property type="match status" value="1"/>
</dbReference>
<feature type="region of interest" description="Disordered" evidence="1">
    <location>
        <begin position="502"/>
        <end position="526"/>
    </location>
</feature>
<feature type="compositionally biased region" description="Gly residues" evidence="1">
    <location>
        <begin position="502"/>
        <end position="524"/>
    </location>
</feature>
<evidence type="ECO:0000256" key="2">
    <source>
        <dbReference type="SAM" id="Phobius"/>
    </source>
</evidence>
<protein>
    <submittedName>
        <fullName evidence="3">Putative ABC transporter-associated repeat protein</fullName>
    </submittedName>
</protein>
<name>A0A1H9S730_9CORY</name>
<keyword evidence="2" id="KW-0812">Transmembrane</keyword>